<dbReference type="Proteomes" id="UP000325576">
    <property type="component" value="Unassembled WGS sequence"/>
</dbReference>
<gene>
    <name evidence="1" type="ORF">BS297_15770</name>
</gene>
<name>A0A0C2VPK6_RHOER</name>
<sequence length="134" mass="15324">MIKLVGPISAREYIMHRLFISMGLDSEIGIYELYDRTMASVRRCLSELGYFIGPSTLEDRSEQLGRGFSQYLTLEPEGQLVATVIEMDQIVLFELHIDALEREVNRGLQSIVNDLIDTYDDIHASVRIVDDVRD</sequence>
<dbReference type="AlphaFoldDB" id="A0A0C2VPK6"/>
<accession>A0A0C2VPK6</accession>
<organism evidence="1 2">
    <name type="scientific">Rhodococcus erythropolis</name>
    <name type="common">Arthrobacter picolinophilus</name>
    <dbReference type="NCBI Taxonomy" id="1833"/>
    <lineage>
        <taxon>Bacteria</taxon>
        <taxon>Bacillati</taxon>
        <taxon>Actinomycetota</taxon>
        <taxon>Actinomycetes</taxon>
        <taxon>Mycobacteriales</taxon>
        <taxon>Nocardiaceae</taxon>
        <taxon>Rhodococcus</taxon>
        <taxon>Rhodococcus erythropolis group</taxon>
    </lineage>
</organism>
<dbReference type="EMBL" id="MRBO01000442">
    <property type="protein sequence ID" value="KAB2584396.1"/>
    <property type="molecule type" value="Genomic_DNA"/>
</dbReference>
<comment type="caution">
    <text evidence="1">The sequence shown here is derived from an EMBL/GenBank/DDBJ whole genome shotgun (WGS) entry which is preliminary data.</text>
</comment>
<evidence type="ECO:0000313" key="1">
    <source>
        <dbReference type="EMBL" id="KAB2584396.1"/>
    </source>
</evidence>
<evidence type="ECO:0000313" key="2">
    <source>
        <dbReference type="Proteomes" id="UP000325576"/>
    </source>
</evidence>
<reference evidence="1 2" key="1">
    <citation type="journal article" date="2017" name="Poromechanics V (2013)">
        <title>Genomic Characterization of the Arsenic-Tolerant Actinobacterium, &lt;i&gt;Rhodococcus erythropolis&lt;/i&gt; S43.</title>
        <authorList>
            <person name="Retamal-Morales G."/>
            <person name="Mehnert M."/>
            <person name="Schwabe R."/>
            <person name="Tischler D."/>
            <person name="Schloemann M."/>
            <person name="Levican G.J."/>
        </authorList>
    </citation>
    <scope>NUCLEOTIDE SEQUENCE [LARGE SCALE GENOMIC DNA]</scope>
    <source>
        <strain evidence="1 2">S43</strain>
    </source>
</reference>
<protein>
    <submittedName>
        <fullName evidence="1">Uncharacterized protein</fullName>
    </submittedName>
</protein>
<proteinExistence type="predicted"/>